<dbReference type="Pfam" id="PF00027">
    <property type="entry name" value="cNMP_binding"/>
    <property type="match status" value="1"/>
</dbReference>
<dbReference type="PROSITE" id="PS51635">
    <property type="entry name" value="PNPLA"/>
    <property type="match status" value="1"/>
</dbReference>
<dbReference type="GO" id="GO:0016042">
    <property type="term" value="P:lipid catabolic process"/>
    <property type="evidence" value="ECO:0007669"/>
    <property type="project" value="UniProtKB-UniRule"/>
</dbReference>
<proteinExistence type="inferred from homology"/>
<evidence type="ECO:0000256" key="4">
    <source>
        <dbReference type="ARBA" id="ARBA00023098"/>
    </source>
</evidence>
<evidence type="ECO:0000256" key="3">
    <source>
        <dbReference type="ARBA" id="ARBA00022963"/>
    </source>
</evidence>
<dbReference type="CDD" id="cd00038">
    <property type="entry name" value="CAP_ED"/>
    <property type="match status" value="1"/>
</dbReference>
<dbReference type="Gene3D" id="3.40.1090.10">
    <property type="entry name" value="Cytosolic phospholipase A2 catalytic domain"/>
    <property type="match status" value="2"/>
</dbReference>
<dbReference type="EMBL" id="MVHE01000019">
    <property type="protein sequence ID" value="ORA20848.1"/>
    <property type="molecule type" value="Genomic_DNA"/>
</dbReference>
<organism evidence="8 9">
    <name type="scientific">Mycobacterium angelicum</name>
    <dbReference type="NCBI Taxonomy" id="470074"/>
    <lineage>
        <taxon>Bacteria</taxon>
        <taxon>Bacillati</taxon>
        <taxon>Actinomycetota</taxon>
        <taxon>Actinomycetes</taxon>
        <taxon>Mycobacteriales</taxon>
        <taxon>Mycobacteriaceae</taxon>
        <taxon>Mycobacterium</taxon>
    </lineage>
</organism>
<evidence type="ECO:0000256" key="1">
    <source>
        <dbReference type="ARBA" id="ARBA00006636"/>
    </source>
</evidence>
<comment type="similarity">
    <text evidence="1">Belongs to the NTE family.</text>
</comment>
<feature type="short sequence motif" description="GXGXXG" evidence="5">
    <location>
        <begin position="312"/>
        <end position="317"/>
    </location>
</feature>
<dbReference type="SUPFAM" id="SSF52151">
    <property type="entry name" value="FabD/lysophospholipase-like"/>
    <property type="match status" value="1"/>
</dbReference>
<feature type="domain" description="PNPLA" evidence="7">
    <location>
        <begin position="308"/>
        <end position="468"/>
    </location>
</feature>
<feature type="short sequence motif" description="GXSXG" evidence="5">
    <location>
        <begin position="339"/>
        <end position="343"/>
    </location>
</feature>
<dbReference type="InterPro" id="IPR016035">
    <property type="entry name" value="Acyl_Trfase/lysoPLipase"/>
</dbReference>
<dbReference type="CDD" id="cd07205">
    <property type="entry name" value="Pat_PNPLA6_PNPLA7_NTE1_like"/>
    <property type="match status" value="1"/>
</dbReference>
<dbReference type="SUPFAM" id="SSF51206">
    <property type="entry name" value="cAMP-binding domain-like"/>
    <property type="match status" value="1"/>
</dbReference>
<sequence>MSGQRRTPRRRAADKRTALRSLPILADIDDEHLAALSRMVERHRIPANEWLFHAGDPSDAIYIVDSGRFVAINADGHVVGEMASGESIGELGVIAGATRAAGVQALRDSAVWKIAADTFADVLATTPRLQSVMLRAMARMLRESRSADISRRPRVIGVLSTGDVSAVPTVDSIATHLGCHGQTGVVAPAADATEGEHYGELVEAFSATLDRAERINDWVLLVADRGSGELWRRYVAAQSDRLVVLVDQPRPPKAVDPLVIQRPVHLITRIAEPDPSWWDLLQPISHHPANDDGIAALARRIAGRSVGLVMAGGGVRGLAHFGVYEELTRAGVVIDRFGGTSTGALVAGAIALGMDARKGIAAVREFVSQGYPFGDYAIPVVALTRGGRWDRLIEKFAAGTLIEHLSREFFCVSADIISGRQIVHRRGKLSVAVRASISIPGLLPPVPDGEHVLVDGGLVNNLPADVMCADPDGQVICVDLRRKYLPSKGFGLLPQVLQPPGFVRRFLTGTDVALPSLQETLLRIVDLASASRNLRELPRVAAIIEPNVSGVGLLNFKQVDAAVEAGRVAARAALEANPHLVRPASTHQVGVA</sequence>
<keyword evidence="9" id="KW-1185">Reference proteome</keyword>
<feature type="short sequence motif" description="DGA/G" evidence="5">
    <location>
        <begin position="455"/>
        <end position="457"/>
    </location>
</feature>
<evidence type="ECO:0000313" key="9">
    <source>
        <dbReference type="Proteomes" id="UP000192284"/>
    </source>
</evidence>
<comment type="caution">
    <text evidence="8">The sequence shown here is derived from an EMBL/GenBank/DDBJ whole genome shotgun (WGS) entry which is preliminary data.</text>
</comment>
<dbReference type="PROSITE" id="PS50042">
    <property type="entry name" value="CNMP_BINDING_3"/>
    <property type="match status" value="1"/>
</dbReference>
<feature type="active site" description="Proton acceptor" evidence="5">
    <location>
        <position position="455"/>
    </location>
</feature>
<dbReference type="InterPro" id="IPR000595">
    <property type="entry name" value="cNMP-bd_dom"/>
</dbReference>
<feature type="domain" description="Cyclic nucleotide-binding" evidence="6">
    <location>
        <begin position="24"/>
        <end position="140"/>
    </location>
</feature>
<evidence type="ECO:0000259" key="6">
    <source>
        <dbReference type="PROSITE" id="PS50042"/>
    </source>
</evidence>
<dbReference type="Proteomes" id="UP000192284">
    <property type="component" value="Unassembled WGS sequence"/>
</dbReference>
<dbReference type="InterPro" id="IPR018490">
    <property type="entry name" value="cNMP-bd_dom_sf"/>
</dbReference>
<dbReference type="OrthoDB" id="7375466at2"/>
<dbReference type="GO" id="GO:0004622">
    <property type="term" value="F:phosphatidylcholine lysophospholipase activity"/>
    <property type="evidence" value="ECO:0007669"/>
    <property type="project" value="UniProtKB-ARBA"/>
</dbReference>
<dbReference type="SMART" id="SM00100">
    <property type="entry name" value="cNMP"/>
    <property type="match status" value="1"/>
</dbReference>
<dbReference type="AlphaFoldDB" id="A0A1W9ZT82"/>
<keyword evidence="2 5" id="KW-0378">Hydrolase</keyword>
<gene>
    <name evidence="8" type="ORF">BST12_14005</name>
</gene>
<dbReference type="InterPro" id="IPR002641">
    <property type="entry name" value="PNPLA_dom"/>
</dbReference>
<dbReference type="InterPro" id="IPR018488">
    <property type="entry name" value="cNMP-bd_CS"/>
</dbReference>
<dbReference type="InterPro" id="IPR050301">
    <property type="entry name" value="NTE"/>
</dbReference>
<dbReference type="PANTHER" id="PTHR14226">
    <property type="entry name" value="NEUROPATHY TARGET ESTERASE/SWISS CHEESE D.MELANOGASTER"/>
    <property type="match status" value="1"/>
</dbReference>
<dbReference type="InterPro" id="IPR014710">
    <property type="entry name" value="RmlC-like_jellyroll"/>
</dbReference>
<dbReference type="PROSITE" id="PS00889">
    <property type="entry name" value="CNMP_BINDING_2"/>
    <property type="match status" value="1"/>
</dbReference>
<evidence type="ECO:0000256" key="5">
    <source>
        <dbReference type="PROSITE-ProRule" id="PRU01161"/>
    </source>
</evidence>
<reference evidence="8 9" key="1">
    <citation type="submission" date="2017-02" db="EMBL/GenBank/DDBJ databases">
        <title>The new phylogeny of genus Mycobacterium.</title>
        <authorList>
            <person name="Tortoli E."/>
            <person name="Trovato A."/>
            <person name="Cirillo D.M."/>
        </authorList>
    </citation>
    <scope>NUCLEOTIDE SEQUENCE [LARGE SCALE GENOMIC DNA]</scope>
    <source>
        <strain evidence="8 9">DSM 45057</strain>
    </source>
</reference>
<evidence type="ECO:0000256" key="2">
    <source>
        <dbReference type="ARBA" id="ARBA00022801"/>
    </source>
</evidence>
<dbReference type="RefSeq" id="WP_083113719.1">
    <property type="nucleotide sequence ID" value="NZ_JACKTS010000016.1"/>
</dbReference>
<evidence type="ECO:0000259" key="7">
    <source>
        <dbReference type="PROSITE" id="PS51635"/>
    </source>
</evidence>
<feature type="active site" description="Nucleophile" evidence="5">
    <location>
        <position position="341"/>
    </location>
</feature>
<keyword evidence="3 5" id="KW-0442">Lipid degradation</keyword>
<dbReference type="PANTHER" id="PTHR14226:SF29">
    <property type="entry name" value="NEUROPATHY TARGET ESTERASE SWS"/>
    <property type="match status" value="1"/>
</dbReference>
<dbReference type="Gene3D" id="2.60.120.10">
    <property type="entry name" value="Jelly Rolls"/>
    <property type="match status" value="1"/>
</dbReference>
<protein>
    <submittedName>
        <fullName evidence="8">Esterase</fullName>
    </submittedName>
</protein>
<dbReference type="Pfam" id="PF01734">
    <property type="entry name" value="Patatin"/>
    <property type="match status" value="1"/>
</dbReference>
<evidence type="ECO:0000313" key="8">
    <source>
        <dbReference type="EMBL" id="ORA20848.1"/>
    </source>
</evidence>
<accession>A0A1W9ZT82</accession>
<keyword evidence="4 5" id="KW-0443">Lipid metabolism</keyword>
<name>A0A1W9ZT82_MYCAN</name>